<feature type="region of interest" description="Disordered" evidence="1">
    <location>
        <begin position="148"/>
        <end position="173"/>
    </location>
</feature>
<sequence>MTQEPLQERVVEVSDRDTTVAKLIDALAVLKTGRNNGEETIGLLAPMRRAAAEGLADLGFRFVEAVATQRVVPPKPSWLGPHAVGHTAALDPEAAAAALDEFHPDLAERIRGAKSDEQRAALRAELAPTVTDTLRTAIDLDTAVGDLRTQGRHDTAKARERAEAQQRGEEEPC</sequence>
<accession>A0AB38CSM7</accession>
<evidence type="ECO:0000313" key="2">
    <source>
        <dbReference type="EMBL" id="SIA10764.1"/>
    </source>
</evidence>
<feature type="compositionally biased region" description="Basic and acidic residues" evidence="1">
    <location>
        <begin position="149"/>
        <end position="173"/>
    </location>
</feature>
<name>A0AB38CSM7_9MYCO</name>
<comment type="caution">
    <text evidence="2">The sequence shown here is derived from an EMBL/GenBank/DDBJ whole genome shotgun (WGS) entry which is preliminary data.</text>
</comment>
<proteinExistence type="predicted"/>
<dbReference type="AlphaFoldDB" id="A0AB38CSM7"/>
<reference evidence="2 3" key="1">
    <citation type="submission" date="2016-11" db="EMBL/GenBank/DDBJ databases">
        <authorList>
            <consortium name="Pathogen Informatics"/>
        </authorList>
    </citation>
    <scope>NUCLEOTIDE SEQUENCE [LARGE SCALE GENOMIC DNA]</scope>
    <source>
        <strain evidence="2 3">104</strain>
    </source>
</reference>
<organism evidence="2 3">
    <name type="scientific">Mycobacteroides abscessus subsp. abscessus</name>
    <dbReference type="NCBI Taxonomy" id="1185650"/>
    <lineage>
        <taxon>Bacteria</taxon>
        <taxon>Bacillati</taxon>
        <taxon>Actinomycetota</taxon>
        <taxon>Actinomycetes</taxon>
        <taxon>Mycobacteriales</taxon>
        <taxon>Mycobacteriaceae</taxon>
        <taxon>Mycobacteroides</taxon>
        <taxon>Mycobacteroides abscessus</taxon>
    </lineage>
</organism>
<dbReference type="Proteomes" id="UP000185210">
    <property type="component" value="Unassembled WGS sequence"/>
</dbReference>
<dbReference type="EMBL" id="FSHM01000001">
    <property type="protein sequence ID" value="SIA10764.1"/>
    <property type="molecule type" value="Genomic_DNA"/>
</dbReference>
<gene>
    <name evidence="2" type="ORF">SAMEA2070301_00261</name>
</gene>
<protein>
    <recommendedName>
        <fullName evidence="4">DUF222 domain-containing protein</fullName>
    </recommendedName>
</protein>
<dbReference type="RefSeq" id="WP_016894254.1">
    <property type="nucleotide sequence ID" value="NZ_FSFL01000026.1"/>
</dbReference>
<evidence type="ECO:0000256" key="1">
    <source>
        <dbReference type="SAM" id="MobiDB-lite"/>
    </source>
</evidence>
<evidence type="ECO:0000313" key="3">
    <source>
        <dbReference type="Proteomes" id="UP000185210"/>
    </source>
</evidence>
<evidence type="ECO:0008006" key="4">
    <source>
        <dbReference type="Google" id="ProtNLM"/>
    </source>
</evidence>